<feature type="transmembrane region" description="Helical" evidence="7">
    <location>
        <begin position="119"/>
        <end position="138"/>
    </location>
</feature>
<dbReference type="GO" id="GO:0016780">
    <property type="term" value="F:phosphotransferase activity, for other substituted phosphate groups"/>
    <property type="evidence" value="ECO:0007669"/>
    <property type="project" value="TreeGrafter"/>
</dbReference>
<accession>A0A0W8IA35</accession>
<evidence type="ECO:0000313" key="9">
    <source>
        <dbReference type="EMBL" id="KUG56715.1"/>
    </source>
</evidence>
<dbReference type="OrthoDB" id="9808602at2"/>
<keyword evidence="6 7" id="KW-0472">Membrane</keyword>
<feature type="transmembrane region" description="Helical" evidence="7">
    <location>
        <begin position="55"/>
        <end position="72"/>
    </location>
</feature>
<feature type="transmembrane region" description="Helical" evidence="7">
    <location>
        <begin position="299"/>
        <end position="323"/>
    </location>
</feature>
<evidence type="ECO:0000256" key="6">
    <source>
        <dbReference type="ARBA" id="ARBA00023136"/>
    </source>
</evidence>
<comment type="similarity">
    <text evidence="2">Belongs to the bacterial sugar transferase family.</text>
</comment>
<evidence type="ECO:0000256" key="2">
    <source>
        <dbReference type="ARBA" id="ARBA00006464"/>
    </source>
</evidence>
<name>A0A0W8IA35_KOCRO</name>
<dbReference type="Proteomes" id="UP000053512">
    <property type="component" value="Unassembled WGS sequence"/>
</dbReference>
<dbReference type="GO" id="GO:0016020">
    <property type="term" value="C:membrane"/>
    <property type="evidence" value="ECO:0007669"/>
    <property type="project" value="UniProtKB-SubCell"/>
</dbReference>
<protein>
    <submittedName>
        <fullName evidence="9">Polyprenyl glycosylphosphotransferase</fullName>
    </submittedName>
</protein>
<comment type="subcellular location">
    <subcellularLocation>
        <location evidence="1">Membrane</location>
        <topology evidence="1">Multi-pass membrane protein</topology>
    </subcellularLocation>
</comment>
<evidence type="ECO:0000256" key="4">
    <source>
        <dbReference type="ARBA" id="ARBA00022692"/>
    </source>
</evidence>
<proteinExistence type="inferred from homology"/>
<dbReference type="Pfam" id="PF13727">
    <property type="entry name" value="CoA_binding_3"/>
    <property type="match status" value="1"/>
</dbReference>
<dbReference type="PANTHER" id="PTHR30576:SF10">
    <property type="entry name" value="SLL5057 PROTEIN"/>
    <property type="match status" value="1"/>
</dbReference>
<dbReference type="EMBL" id="LQBK01000022">
    <property type="protein sequence ID" value="KUG56715.1"/>
    <property type="molecule type" value="Genomic_DNA"/>
</dbReference>
<keyword evidence="3 9" id="KW-0808">Transferase</keyword>
<dbReference type="AlphaFoldDB" id="A0A0W8IA35"/>
<dbReference type="Pfam" id="PF02397">
    <property type="entry name" value="Bac_transf"/>
    <property type="match status" value="1"/>
</dbReference>
<sequence length="490" mass="54574">MLKQTTATRSTAWRENYVNSLRRIDAVALALAVGAAQIARFGFDDKVLPLENAPMPYWLVGLLLAIAWWMLLDLRGTRDVRLIGYWVEETREVVSATLMLFGALAIVSFALDIPVARSYVILALPIGLGLLLLARGLMRRHLLVQRSRGLTMSRTLVVGRQPGAAEFVQYLQDNADPGFTPVAVYSPPAEEPLSAALATVQMPPNLWPENGRASVEEILNTCREYQIETLVLAASAPLSSEQVRHLSWHLADENIRLILDTGLTDIAGPRIHTQHLAGLPLIHVSTPKMTLGKKWSKRAVDIVGSVSALLVLSPVILALALIVKLHDGGPILFAQERIGMEGRRFKMLKFRSMRTDASSLQKQLMAEAGSNALLFHLKNDPRVTSPGRWMRKYSLDELPQFVNVLKGEMSLVGPRPQVEAEVAEYEDYAHRRLRVLPGITGLWQVSGRADLGWEQTVRLDLYYVENWSPVLDFVILLRTFKAVVAREGAY</sequence>
<dbReference type="RefSeq" id="WP_058874463.1">
    <property type="nucleotide sequence ID" value="NZ_LQBK01000022.1"/>
</dbReference>
<evidence type="ECO:0000256" key="5">
    <source>
        <dbReference type="ARBA" id="ARBA00022989"/>
    </source>
</evidence>
<feature type="transmembrane region" description="Helical" evidence="7">
    <location>
        <begin position="24"/>
        <end position="43"/>
    </location>
</feature>
<evidence type="ECO:0000256" key="1">
    <source>
        <dbReference type="ARBA" id="ARBA00004141"/>
    </source>
</evidence>
<evidence type="ECO:0000256" key="3">
    <source>
        <dbReference type="ARBA" id="ARBA00022679"/>
    </source>
</evidence>
<reference evidence="10" key="1">
    <citation type="submission" date="2015-12" db="EMBL/GenBank/DDBJ databases">
        <authorList>
            <person name="Nair G.R."/>
            <person name="Kaur G."/>
            <person name="Mayilraj S."/>
        </authorList>
    </citation>
    <scope>NUCLEOTIDE SEQUENCE [LARGE SCALE GENOMIC DNA]</scope>
    <source>
        <strain evidence="10">CD08_4</strain>
    </source>
</reference>
<keyword evidence="4 7" id="KW-0812">Transmembrane</keyword>
<evidence type="ECO:0000259" key="8">
    <source>
        <dbReference type="Pfam" id="PF02397"/>
    </source>
</evidence>
<gene>
    <name evidence="9" type="ORF">AVL61_06605</name>
</gene>
<dbReference type="InterPro" id="IPR003362">
    <property type="entry name" value="Bact_transf"/>
</dbReference>
<organism evidence="9 10">
    <name type="scientific">Kocuria rosea subsp. polaris</name>
    <dbReference type="NCBI Taxonomy" id="136273"/>
    <lineage>
        <taxon>Bacteria</taxon>
        <taxon>Bacillati</taxon>
        <taxon>Actinomycetota</taxon>
        <taxon>Actinomycetes</taxon>
        <taxon>Micrococcales</taxon>
        <taxon>Micrococcaceae</taxon>
        <taxon>Kocuria</taxon>
    </lineage>
</organism>
<feature type="transmembrane region" description="Helical" evidence="7">
    <location>
        <begin position="93"/>
        <end position="113"/>
    </location>
</feature>
<keyword evidence="5 7" id="KW-1133">Transmembrane helix</keyword>
<dbReference type="InterPro" id="IPR017475">
    <property type="entry name" value="EPS_sugar_tfrase"/>
</dbReference>
<dbReference type="PANTHER" id="PTHR30576">
    <property type="entry name" value="COLANIC BIOSYNTHESIS UDP-GLUCOSE LIPID CARRIER TRANSFERASE"/>
    <property type="match status" value="1"/>
</dbReference>
<feature type="domain" description="Bacterial sugar transferase" evidence="8">
    <location>
        <begin position="297"/>
        <end position="484"/>
    </location>
</feature>
<evidence type="ECO:0000313" key="10">
    <source>
        <dbReference type="Proteomes" id="UP000053512"/>
    </source>
</evidence>
<comment type="caution">
    <text evidence="9">The sequence shown here is derived from an EMBL/GenBank/DDBJ whole genome shotgun (WGS) entry which is preliminary data.</text>
</comment>
<dbReference type="NCBIfam" id="TIGR03025">
    <property type="entry name" value="EPS_sugtrans"/>
    <property type="match status" value="1"/>
</dbReference>
<evidence type="ECO:0000256" key="7">
    <source>
        <dbReference type="SAM" id="Phobius"/>
    </source>
</evidence>